<comment type="caution">
    <text evidence="2">The sequence shown here is derived from an EMBL/GenBank/DDBJ whole genome shotgun (WGS) entry which is preliminary data.</text>
</comment>
<feature type="region of interest" description="Disordered" evidence="1">
    <location>
        <begin position="55"/>
        <end position="94"/>
    </location>
</feature>
<dbReference type="Proteomes" id="UP001341840">
    <property type="component" value="Unassembled WGS sequence"/>
</dbReference>
<organism evidence="2 3">
    <name type="scientific">Stylosanthes scabra</name>
    <dbReference type="NCBI Taxonomy" id="79078"/>
    <lineage>
        <taxon>Eukaryota</taxon>
        <taxon>Viridiplantae</taxon>
        <taxon>Streptophyta</taxon>
        <taxon>Embryophyta</taxon>
        <taxon>Tracheophyta</taxon>
        <taxon>Spermatophyta</taxon>
        <taxon>Magnoliopsida</taxon>
        <taxon>eudicotyledons</taxon>
        <taxon>Gunneridae</taxon>
        <taxon>Pentapetalae</taxon>
        <taxon>rosids</taxon>
        <taxon>fabids</taxon>
        <taxon>Fabales</taxon>
        <taxon>Fabaceae</taxon>
        <taxon>Papilionoideae</taxon>
        <taxon>50 kb inversion clade</taxon>
        <taxon>dalbergioids sensu lato</taxon>
        <taxon>Dalbergieae</taxon>
        <taxon>Pterocarpus clade</taxon>
        <taxon>Stylosanthes</taxon>
    </lineage>
</organism>
<evidence type="ECO:0000313" key="2">
    <source>
        <dbReference type="EMBL" id="MED6162973.1"/>
    </source>
</evidence>
<sequence length="94" mass="10041">MRLTTGSRLLQHRENHCAATMILTDSNAGQPRAATTVLAVTPFAIFSSHRPYRYYGGENLPSSGNPLASSDTPNAAALNPPDSNESQSQNISIL</sequence>
<accession>A0ABU6USR1</accession>
<keyword evidence="3" id="KW-1185">Reference proteome</keyword>
<proteinExistence type="predicted"/>
<protein>
    <submittedName>
        <fullName evidence="2">Uncharacterized protein</fullName>
    </submittedName>
</protein>
<evidence type="ECO:0000313" key="3">
    <source>
        <dbReference type="Proteomes" id="UP001341840"/>
    </source>
</evidence>
<gene>
    <name evidence="2" type="ORF">PIB30_075554</name>
</gene>
<name>A0ABU6USR1_9FABA</name>
<feature type="compositionally biased region" description="Polar residues" evidence="1">
    <location>
        <begin position="81"/>
        <end position="94"/>
    </location>
</feature>
<reference evidence="2 3" key="1">
    <citation type="journal article" date="2023" name="Plants (Basel)">
        <title>Bridging the Gap: Combining Genomics and Transcriptomics Approaches to Understand Stylosanthes scabra, an Orphan Legume from the Brazilian Caatinga.</title>
        <authorList>
            <person name="Ferreira-Neto J.R.C."/>
            <person name="da Silva M.D."/>
            <person name="Binneck E."/>
            <person name="de Melo N.F."/>
            <person name="da Silva R.H."/>
            <person name="de Melo A.L.T.M."/>
            <person name="Pandolfi V."/>
            <person name="Bustamante F.O."/>
            <person name="Brasileiro-Vidal A.C."/>
            <person name="Benko-Iseppon A.M."/>
        </authorList>
    </citation>
    <scope>NUCLEOTIDE SEQUENCE [LARGE SCALE GENOMIC DNA]</scope>
    <source>
        <tissue evidence="2">Leaves</tissue>
    </source>
</reference>
<evidence type="ECO:0000256" key="1">
    <source>
        <dbReference type="SAM" id="MobiDB-lite"/>
    </source>
</evidence>
<dbReference type="EMBL" id="JASCZI010121795">
    <property type="protein sequence ID" value="MED6162973.1"/>
    <property type="molecule type" value="Genomic_DNA"/>
</dbReference>
<feature type="compositionally biased region" description="Polar residues" evidence="1">
    <location>
        <begin position="60"/>
        <end position="73"/>
    </location>
</feature>